<comment type="caution">
    <text evidence="4">The sequence shown here is derived from an EMBL/GenBank/DDBJ whole genome shotgun (WGS) entry which is preliminary data.</text>
</comment>
<dbReference type="InterPro" id="IPR005945">
    <property type="entry name" value="Pro_imino_pep"/>
</dbReference>
<dbReference type="NCBIfam" id="TIGR01250">
    <property type="entry name" value="pro_imino_pep_2"/>
    <property type="match status" value="1"/>
</dbReference>
<dbReference type="GO" id="GO:0008233">
    <property type="term" value="F:peptidase activity"/>
    <property type="evidence" value="ECO:0007669"/>
    <property type="project" value="InterPro"/>
</dbReference>
<dbReference type="Pfam" id="PF00561">
    <property type="entry name" value="Abhydrolase_1"/>
    <property type="match status" value="1"/>
</dbReference>
<proteinExistence type="inferred from homology"/>
<evidence type="ECO:0000313" key="4">
    <source>
        <dbReference type="EMBL" id="OJT11042.1"/>
    </source>
</evidence>
<gene>
    <name evidence="4" type="ORF">TRAPUB_12445</name>
</gene>
<accession>A0A1M2VU38</accession>
<dbReference type="GO" id="GO:0016020">
    <property type="term" value="C:membrane"/>
    <property type="evidence" value="ECO:0007669"/>
    <property type="project" value="TreeGrafter"/>
</dbReference>
<dbReference type="OrthoDB" id="190201at2759"/>
<dbReference type="Gene3D" id="3.40.50.1820">
    <property type="entry name" value="alpha/beta hydrolase"/>
    <property type="match status" value="1"/>
</dbReference>
<evidence type="ECO:0000259" key="3">
    <source>
        <dbReference type="Pfam" id="PF00561"/>
    </source>
</evidence>
<dbReference type="PANTHER" id="PTHR43798:SF33">
    <property type="entry name" value="HYDROLASE, PUTATIVE (AFU_ORTHOLOGUE AFUA_2G14860)-RELATED"/>
    <property type="match status" value="1"/>
</dbReference>
<dbReference type="GO" id="GO:0047372">
    <property type="term" value="F:monoacylglycerol lipase activity"/>
    <property type="evidence" value="ECO:0007669"/>
    <property type="project" value="TreeGrafter"/>
</dbReference>
<dbReference type="Proteomes" id="UP000184267">
    <property type="component" value="Unassembled WGS sequence"/>
</dbReference>
<protein>
    <submittedName>
        <fullName evidence="4">L-amino acid amidase</fullName>
    </submittedName>
</protein>
<comment type="similarity">
    <text evidence="1">Belongs to the peptidase S33 family.</text>
</comment>
<name>A0A1M2VU38_TRAPU</name>
<dbReference type="AlphaFoldDB" id="A0A1M2VU38"/>
<dbReference type="SUPFAM" id="SSF53474">
    <property type="entry name" value="alpha/beta-Hydrolases"/>
    <property type="match status" value="1"/>
</dbReference>
<dbReference type="STRING" id="154538.A0A1M2VU38"/>
<evidence type="ECO:0000313" key="5">
    <source>
        <dbReference type="Proteomes" id="UP000184267"/>
    </source>
</evidence>
<dbReference type="PANTHER" id="PTHR43798">
    <property type="entry name" value="MONOACYLGLYCEROL LIPASE"/>
    <property type="match status" value="1"/>
</dbReference>
<evidence type="ECO:0000256" key="1">
    <source>
        <dbReference type="ARBA" id="ARBA00010088"/>
    </source>
</evidence>
<dbReference type="EMBL" id="MNAD01000693">
    <property type="protein sequence ID" value="OJT11042.1"/>
    <property type="molecule type" value="Genomic_DNA"/>
</dbReference>
<dbReference type="InterPro" id="IPR029058">
    <property type="entry name" value="AB_hydrolase_fold"/>
</dbReference>
<dbReference type="GO" id="GO:0046464">
    <property type="term" value="P:acylglycerol catabolic process"/>
    <property type="evidence" value="ECO:0007669"/>
    <property type="project" value="TreeGrafter"/>
</dbReference>
<feature type="domain" description="AB hydrolase-1" evidence="3">
    <location>
        <begin position="38"/>
        <end position="280"/>
    </location>
</feature>
<evidence type="ECO:0000256" key="2">
    <source>
        <dbReference type="ARBA" id="ARBA00022801"/>
    </source>
</evidence>
<keyword evidence="2" id="KW-0378">Hydrolase</keyword>
<dbReference type="InterPro" id="IPR050266">
    <property type="entry name" value="AB_hydrolase_sf"/>
</dbReference>
<sequence length="294" mass="33673">MPANVVPVDEGFIPFPYQGETFQTYYKIFGSLQNRTRPPVVVIHGGPALSHDYLLPLADLTEQSFPVILYDQLGNARSTRLPDKASTFWTIDLFLDELDNLLTHFGIQNAYHIVGHSWGGMMASEFAVRRQPAGLQRLIIADSPAEASMWGKSFAGLLEKFPQTVKDAIEKGFEDREGYWKALLEIYAVHSCRVKPFPKELEYSLLQVYGENADRTVDKAPMLHEWTIVDRLHLIKVPTLVINGRYDIAQDWVIKPFADNIPNSTWITFEESSHTPFWEERERSMQVIGEFLRK</sequence>
<reference evidence="4 5" key="1">
    <citation type="submission" date="2016-10" db="EMBL/GenBank/DDBJ databases">
        <title>Genome sequence of the basidiomycete white-rot fungus Trametes pubescens.</title>
        <authorList>
            <person name="Makela M.R."/>
            <person name="Granchi Z."/>
            <person name="Peng M."/>
            <person name="De Vries R.P."/>
            <person name="Grigoriev I."/>
            <person name="Riley R."/>
            <person name="Hilden K."/>
        </authorList>
    </citation>
    <scope>NUCLEOTIDE SEQUENCE [LARGE SCALE GENOMIC DNA]</scope>
    <source>
        <strain evidence="4 5">FBCC735</strain>
    </source>
</reference>
<dbReference type="OMA" id="STWITFE"/>
<dbReference type="InterPro" id="IPR000073">
    <property type="entry name" value="AB_hydrolase_1"/>
</dbReference>
<dbReference type="GO" id="GO:0006508">
    <property type="term" value="P:proteolysis"/>
    <property type="evidence" value="ECO:0007669"/>
    <property type="project" value="InterPro"/>
</dbReference>
<dbReference type="PRINTS" id="PR00793">
    <property type="entry name" value="PROAMNOPTASE"/>
</dbReference>
<keyword evidence="5" id="KW-1185">Reference proteome</keyword>
<organism evidence="4 5">
    <name type="scientific">Trametes pubescens</name>
    <name type="common">White-rot fungus</name>
    <dbReference type="NCBI Taxonomy" id="154538"/>
    <lineage>
        <taxon>Eukaryota</taxon>
        <taxon>Fungi</taxon>
        <taxon>Dikarya</taxon>
        <taxon>Basidiomycota</taxon>
        <taxon>Agaricomycotina</taxon>
        <taxon>Agaricomycetes</taxon>
        <taxon>Polyporales</taxon>
        <taxon>Polyporaceae</taxon>
        <taxon>Trametes</taxon>
    </lineage>
</organism>
<dbReference type="InterPro" id="IPR002410">
    <property type="entry name" value="Peptidase_S33"/>
</dbReference>
<dbReference type="PIRSF" id="PIRSF005539">
    <property type="entry name" value="Pept_S33_TRI_F1"/>
    <property type="match status" value="1"/>
</dbReference>